<dbReference type="Gene3D" id="3.40.220.10">
    <property type="entry name" value="Leucine Aminopeptidase, subunit E, domain 1"/>
    <property type="match status" value="1"/>
</dbReference>
<keyword evidence="2" id="KW-1185">Reference proteome</keyword>
<accession>A0A9W7BL34</accession>
<evidence type="ECO:0000313" key="2">
    <source>
        <dbReference type="Proteomes" id="UP001165160"/>
    </source>
</evidence>
<reference evidence="2" key="1">
    <citation type="journal article" date="2023" name="Commun. Biol.">
        <title>Genome analysis of Parmales, the sister group of diatoms, reveals the evolutionary specialization of diatoms from phago-mixotrophs to photoautotrophs.</title>
        <authorList>
            <person name="Ban H."/>
            <person name="Sato S."/>
            <person name="Yoshikawa S."/>
            <person name="Yamada K."/>
            <person name="Nakamura Y."/>
            <person name="Ichinomiya M."/>
            <person name="Sato N."/>
            <person name="Blanc-Mathieu R."/>
            <person name="Endo H."/>
            <person name="Kuwata A."/>
            <person name="Ogata H."/>
        </authorList>
    </citation>
    <scope>NUCLEOTIDE SEQUENCE [LARGE SCALE GENOMIC DNA]</scope>
    <source>
        <strain evidence="2">NIES 3699</strain>
    </source>
</reference>
<dbReference type="SUPFAM" id="SSF52949">
    <property type="entry name" value="Macro domain-like"/>
    <property type="match status" value="1"/>
</dbReference>
<proteinExistence type="predicted"/>
<sequence>MFNKFPYSNVYDGSADPRVPGTIVIRGGSGGQRGVVNLFGQHRPGKPTGAESRATREGWFESGLNALVEINSSTPLGSVTFPYEIGCGLARGTWANYERMINEFARQVDDVEITIMRLPRAPKKKTKAVKAKPIKAASKAKAKAKPAMVKVKKEVG</sequence>
<dbReference type="InterPro" id="IPR043472">
    <property type="entry name" value="Macro_dom-like"/>
</dbReference>
<dbReference type="AlphaFoldDB" id="A0A9W7BL34"/>
<protein>
    <submittedName>
        <fullName evidence="1">Uncharacterized protein</fullName>
    </submittedName>
</protein>
<name>A0A9W7BL34_9STRA</name>
<evidence type="ECO:0000313" key="1">
    <source>
        <dbReference type="EMBL" id="GMH90481.1"/>
    </source>
</evidence>
<organism evidence="1 2">
    <name type="scientific">Triparma verrucosa</name>
    <dbReference type="NCBI Taxonomy" id="1606542"/>
    <lineage>
        <taxon>Eukaryota</taxon>
        <taxon>Sar</taxon>
        <taxon>Stramenopiles</taxon>
        <taxon>Ochrophyta</taxon>
        <taxon>Bolidophyceae</taxon>
        <taxon>Parmales</taxon>
        <taxon>Triparmaceae</taxon>
        <taxon>Triparma</taxon>
    </lineage>
</organism>
<comment type="caution">
    <text evidence="1">The sequence shown here is derived from an EMBL/GenBank/DDBJ whole genome shotgun (WGS) entry which is preliminary data.</text>
</comment>
<dbReference type="EMBL" id="BRXX01000106">
    <property type="protein sequence ID" value="GMH90481.1"/>
    <property type="molecule type" value="Genomic_DNA"/>
</dbReference>
<dbReference type="Proteomes" id="UP001165160">
    <property type="component" value="Unassembled WGS sequence"/>
</dbReference>
<gene>
    <name evidence="1" type="ORF">TrVE_jg4162</name>
</gene>